<dbReference type="InterPro" id="IPR001818">
    <property type="entry name" value="Pept_M10_metallopeptidase"/>
</dbReference>
<evidence type="ECO:0000256" key="1">
    <source>
        <dbReference type="ARBA" id="ARBA00022670"/>
    </source>
</evidence>
<dbReference type="SMART" id="SM00235">
    <property type="entry name" value="ZnMc"/>
    <property type="match status" value="1"/>
</dbReference>
<dbReference type="RefSeq" id="WP_124147064.1">
    <property type="nucleotide sequence ID" value="NZ_CAWOKI010000220.1"/>
</dbReference>
<dbReference type="OrthoDB" id="9786975at2"/>
<proteinExistence type="predicted"/>
<dbReference type="GO" id="GO:0004222">
    <property type="term" value="F:metalloendopeptidase activity"/>
    <property type="evidence" value="ECO:0007669"/>
    <property type="project" value="InterPro"/>
</dbReference>
<gene>
    <name evidence="7" type="ORF">D5R40_12555</name>
</gene>
<evidence type="ECO:0000256" key="2">
    <source>
        <dbReference type="ARBA" id="ARBA00022723"/>
    </source>
</evidence>
<evidence type="ECO:0000313" key="8">
    <source>
        <dbReference type="Proteomes" id="UP000269154"/>
    </source>
</evidence>
<dbReference type="AlphaFoldDB" id="A0A3N6NQA3"/>
<organism evidence="7 8">
    <name type="scientific">Okeania hirsuta</name>
    <dbReference type="NCBI Taxonomy" id="1458930"/>
    <lineage>
        <taxon>Bacteria</taxon>
        <taxon>Bacillati</taxon>
        <taxon>Cyanobacteriota</taxon>
        <taxon>Cyanophyceae</taxon>
        <taxon>Oscillatoriophycideae</taxon>
        <taxon>Oscillatoriales</taxon>
        <taxon>Microcoleaceae</taxon>
        <taxon>Okeania</taxon>
    </lineage>
</organism>
<keyword evidence="3" id="KW-0378">Hydrolase</keyword>
<keyword evidence="5" id="KW-0472">Membrane</keyword>
<protein>
    <submittedName>
        <fullName evidence="7">Peptidase</fullName>
    </submittedName>
</protein>
<reference evidence="7 8" key="1">
    <citation type="journal article" date="2018" name="ACS Chem. Biol.">
        <title>Ketoreductase domain dysfunction expands chemodiversity: malyngamide biosynthesis in the cyanobacterium Okeania hirsuta.</title>
        <authorList>
            <person name="Moss N.A."/>
            <person name="Leao T."/>
            <person name="Rankin M."/>
            <person name="McCullough T.M."/>
            <person name="Qu P."/>
            <person name="Korobeynikov A."/>
            <person name="Smith J.L."/>
            <person name="Gerwick L."/>
            <person name="Gerwick W.H."/>
        </authorList>
    </citation>
    <scope>NUCLEOTIDE SEQUENCE [LARGE SCALE GENOMIC DNA]</scope>
    <source>
        <strain evidence="7 8">PAB10Feb10-1</strain>
    </source>
</reference>
<feature type="domain" description="Peptidase metallopeptidase" evidence="6">
    <location>
        <begin position="75"/>
        <end position="250"/>
    </location>
</feature>
<keyword evidence="8" id="KW-1185">Reference proteome</keyword>
<keyword evidence="5" id="KW-0812">Transmembrane</keyword>
<accession>A0A3N6NQA3</accession>
<evidence type="ECO:0000256" key="5">
    <source>
        <dbReference type="SAM" id="Phobius"/>
    </source>
</evidence>
<dbReference type="EMBL" id="RCBY01000059">
    <property type="protein sequence ID" value="RQH43612.1"/>
    <property type="molecule type" value="Genomic_DNA"/>
</dbReference>
<comment type="caution">
    <text evidence="7">The sequence shown here is derived from an EMBL/GenBank/DDBJ whole genome shotgun (WGS) entry which is preliminary data.</text>
</comment>
<dbReference type="SUPFAM" id="SSF55486">
    <property type="entry name" value="Metalloproteases ('zincins'), catalytic domain"/>
    <property type="match status" value="1"/>
</dbReference>
<keyword evidence="4" id="KW-0862">Zinc</keyword>
<evidence type="ECO:0000256" key="3">
    <source>
        <dbReference type="ARBA" id="ARBA00022801"/>
    </source>
</evidence>
<evidence type="ECO:0000256" key="4">
    <source>
        <dbReference type="ARBA" id="ARBA00022833"/>
    </source>
</evidence>
<keyword evidence="5" id="KW-1133">Transmembrane helix</keyword>
<sequence length="257" mass="29513">MFVNRIVSVYLRLFFLGFAVWMLAFYFLISNPNVEVNAQDLPTLKTHLLPPTLAQWKDTSNSGDYFDRIEVQDVGYLIWSQFPIKVYVESSQNSKKSENNLFSSSVKSTPDSLQNISRSRQWANIVIDAIWEWNTYLPLQIVDNPEIADIKIFNKRPPLTPGNLRARSAETRYQLHEDENGTLSQSFVIWLSPMQVGKYLPAAVRHEFGHALGIWGHSSEKTDVMYYSQVAEPPPISARDINTLKRIYLQATRLGVQ</sequence>
<evidence type="ECO:0000313" key="7">
    <source>
        <dbReference type="EMBL" id="RQH43612.1"/>
    </source>
</evidence>
<dbReference type="GO" id="GO:0008270">
    <property type="term" value="F:zinc ion binding"/>
    <property type="evidence" value="ECO:0007669"/>
    <property type="project" value="InterPro"/>
</dbReference>
<dbReference type="GO" id="GO:0006508">
    <property type="term" value="P:proteolysis"/>
    <property type="evidence" value="ECO:0007669"/>
    <property type="project" value="UniProtKB-KW"/>
</dbReference>
<keyword evidence="2" id="KW-0479">Metal-binding</keyword>
<dbReference type="Proteomes" id="UP000269154">
    <property type="component" value="Unassembled WGS sequence"/>
</dbReference>
<dbReference type="Gene3D" id="3.40.390.10">
    <property type="entry name" value="Collagenase (Catalytic Domain)"/>
    <property type="match status" value="1"/>
</dbReference>
<feature type="transmembrane region" description="Helical" evidence="5">
    <location>
        <begin position="9"/>
        <end position="29"/>
    </location>
</feature>
<dbReference type="InterPro" id="IPR024079">
    <property type="entry name" value="MetalloPept_cat_dom_sf"/>
</dbReference>
<dbReference type="Pfam" id="PF00413">
    <property type="entry name" value="Peptidase_M10"/>
    <property type="match status" value="1"/>
</dbReference>
<keyword evidence="1" id="KW-0645">Protease</keyword>
<name>A0A3N6NQA3_9CYAN</name>
<dbReference type="InterPro" id="IPR006026">
    <property type="entry name" value="Peptidase_Metallo"/>
</dbReference>
<dbReference type="CDD" id="cd04279">
    <property type="entry name" value="ZnMc_MMP_like_1"/>
    <property type="match status" value="1"/>
</dbReference>
<dbReference type="GO" id="GO:0031012">
    <property type="term" value="C:extracellular matrix"/>
    <property type="evidence" value="ECO:0007669"/>
    <property type="project" value="InterPro"/>
</dbReference>
<evidence type="ECO:0000259" key="6">
    <source>
        <dbReference type="SMART" id="SM00235"/>
    </source>
</evidence>